<dbReference type="PANTHER" id="PTHR13906:SF4">
    <property type="entry name" value="LYSOPHOSPHOLIPID ACYLTRANSFERASE 6"/>
    <property type="match status" value="1"/>
</dbReference>
<dbReference type="OrthoDB" id="286734at2759"/>
<dbReference type="GO" id="GO:0047184">
    <property type="term" value="F:1-acylglycerophosphocholine O-acyltransferase activity"/>
    <property type="evidence" value="ECO:0007669"/>
    <property type="project" value="TreeGrafter"/>
</dbReference>
<evidence type="ECO:0000313" key="8">
    <source>
        <dbReference type="EMBL" id="ORY52456.1"/>
    </source>
</evidence>
<dbReference type="GO" id="GO:0030258">
    <property type="term" value="P:lipid modification"/>
    <property type="evidence" value="ECO:0007669"/>
    <property type="project" value="TreeGrafter"/>
</dbReference>
<dbReference type="InterPro" id="IPR004299">
    <property type="entry name" value="MBOAT_fam"/>
</dbReference>
<dbReference type="GO" id="GO:0016020">
    <property type="term" value="C:membrane"/>
    <property type="evidence" value="ECO:0007669"/>
    <property type="project" value="UniProtKB-SubCell"/>
</dbReference>
<dbReference type="GO" id="GO:0046474">
    <property type="term" value="P:glycerophospholipid biosynthetic process"/>
    <property type="evidence" value="ECO:0007669"/>
    <property type="project" value="TreeGrafter"/>
</dbReference>
<feature type="transmembrane region" description="Helical" evidence="7">
    <location>
        <begin position="431"/>
        <end position="450"/>
    </location>
</feature>
<feature type="transmembrane region" description="Helical" evidence="7">
    <location>
        <begin position="400"/>
        <end position="425"/>
    </location>
</feature>
<evidence type="ECO:0000256" key="1">
    <source>
        <dbReference type="ARBA" id="ARBA00004141"/>
    </source>
</evidence>
<proteinExistence type="predicted"/>
<protein>
    <submittedName>
        <fullName evidence="8">MBOAT-domain-containing protein</fullName>
    </submittedName>
</protein>
<comment type="subcellular location">
    <subcellularLocation>
        <location evidence="1">Membrane</location>
        <topology evidence="1">Multi-pass membrane protein</topology>
    </subcellularLocation>
</comment>
<evidence type="ECO:0000256" key="6">
    <source>
        <dbReference type="ARBA" id="ARBA00023315"/>
    </source>
</evidence>
<name>A0A1Y2D001_9FUNG</name>
<dbReference type="InterPro" id="IPR049941">
    <property type="entry name" value="LPLAT_7/PORCN-like"/>
</dbReference>
<dbReference type="AlphaFoldDB" id="A0A1Y2D001"/>
<feature type="transmembrane region" description="Helical" evidence="7">
    <location>
        <begin position="363"/>
        <end position="380"/>
    </location>
</feature>
<dbReference type="GO" id="GO:0003841">
    <property type="term" value="F:1-acylglycerol-3-phosphate O-acyltransferase activity"/>
    <property type="evidence" value="ECO:0007669"/>
    <property type="project" value="TreeGrafter"/>
</dbReference>
<evidence type="ECO:0000256" key="2">
    <source>
        <dbReference type="ARBA" id="ARBA00022679"/>
    </source>
</evidence>
<dbReference type="Proteomes" id="UP000193642">
    <property type="component" value="Unassembled WGS sequence"/>
</dbReference>
<evidence type="ECO:0000256" key="3">
    <source>
        <dbReference type="ARBA" id="ARBA00022692"/>
    </source>
</evidence>
<dbReference type="Pfam" id="PF03062">
    <property type="entry name" value="MBOAT"/>
    <property type="match status" value="1"/>
</dbReference>
<feature type="transmembrane region" description="Helical" evidence="7">
    <location>
        <begin position="67"/>
        <end position="84"/>
    </location>
</feature>
<feature type="transmembrane region" description="Helical" evidence="7">
    <location>
        <begin position="12"/>
        <end position="32"/>
    </location>
</feature>
<evidence type="ECO:0000313" key="9">
    <source>
        <dbReference type="Proteomes" id="UP000193642"/>
    </source>
</evidence>
<evidence type="ECO:0000256" key="4">
    <source>
        <dbReference type="ARBA" id="ARBA00022989"/>
    </source>
</evidence>
<keyword evidence="3 7" id="KW-0812">Transmembrane</keyword>
<keyword evidence="2" id="KW-0808">Transferase</keyword>
<gene>
    <name evidence="8" type="ORF">BCR33DRAFT_711770</name>
</gene>
<dbReference type="EMBL" id="MCGO01000003">
    <property type="protein sequence ID" value="ORY52456.1"/>
    <property type="molecule type" value="Genomic_DNA"/>
</dbReference>
<evidence type="ECO:0000256" key="7">
    <source>
        <dbReference type="SAM" id="Phobius"/>
    </source>
</evidence>
<keyword evidence="5 7" id="KW-0472">Membrane</keyword>
<dbReference type="PANTHER" id="PTHR13906">
    <property type="entry name" value="PORCUPINE"/>
    <property type="match status" value="1"/>
</dbReference>
<keyword evidence="6" id="KW-0012">Acyltransferase</keyword>
<comment type="caution">
    <text evidence="8">The sequence shown here is derived from an EMBL/GenBank/DDBJ whole genome shotgun (WGS) entry which is preliminary data.</text>
</comment>
<dbReference type="GO" id="GO:0005783">
    <property type="term" value="C:endoplasmic reticulum"/>
    <property type="evidence" value="ECO:0007669"/>
    <property type="project" value="TreeGrafter"/>
</dbReference>
<feature type="transmembrane region" description="Helical" evidence="7">
    <location>
        <begin position="206"/>
        <end position="226"/>
    </location>
</feature>
<organism evidence="8 9">
    <name type="scientific">Rhizoclosmatium globosum</name>
    <dbReference type="NCBI Taxonomy" id="329046"/>
    <lineage>
        <taxon>Eukaryota</taxon>
        <taxon>Fungi</taxon>
        <taxon>Fungi incertae sedis</taxon>
        <taxon>Chytridiomycota</taxon>
        <taxon>Chytridiomycota incertae sedis</taxon>
        <taxon>Chytridiomycetes</taxon>
        <taxon>Chytridiales</taxon>
        <taxon>Chytriomycetaceae</taxon>
        <taxon>Rhizoclosmatium</taxon>
    </lineage>
</organism>
<feature type="transmembrane region" description="Helical" evidence="7">
    <location>
        <begin position="165"/>
        <end position="186"/>
    </location>
</feature>
<accession>A0A1Y2D001</accession>
<sequence>MPQLLTRIADSLGVPGDIFIGIYVLTCGYWFVPLYSLVPTSAHNARHLFSIVVSCLMYLSLFDPKDFIELFAMCTIVYCLTFSLKTKSWMPIAVFGYVMTHFCYRLFIIQIVSLIHEKHIDPATPMMVMVIRLTTFAWNIHDGTKQEKDVIPEIKSKVIRQFPSLLEFYGFTCFFVTFIAGPALDFNDYREFILRTGAFTVIPSRTIPTLKLVGAGFCFAGLYAFLMEKYKYEFTATPEFLENYTFLERVLYMQAAGFTSRIKYYAVFKLSEGACCFAGIGYSGVNPKTKEHVWERAQGVIIRGVEGAENFKQLFASWNMKTALWLRNCVYLRMVPPGGKPGPLVTWATFMVSALWHGFHPGYYLTFGMGAAFPVLGRSARKYLRPLFLKPSKLYPYKIVYDFLGWFITWTSLNSIVAPFVIWYLKEALAAWRSVGYYSIVFLIVGFVVLDGSGGGKWIRKNVGAFVGAEPVARTITTTREKLKDQ</sequence>
<reference evidence="8 9" key="1">
    <citation type="submission" date="2016-07" db="EMBL/GenBank/DDBJ databases">
        <title>Pervasive Adenine N6-methylation of Active Genes in Fungi.</title>
        <authorList>
            <consortium name="DOE Joint Genome Institute"/>
            <person name="Mondo S.J."/>
            <person name="Dannebaum R.O."/>
            <person name="Kuo R.C."/>
            <person name="Labutti K."/>
            <person name="Haridas S."/>
            <person name="Kuo A."/>
            <person name="Salamov A."/>
            <person name="Ahrendt S.R."/>
            <person name="Lipzen A."/>
            <person name="Sullivan W."/>
            <person name="Andreopoulos W.B."/>
            <person name="Clum A."/>
            <person name="Lindquist E."/>
            <person name="Daum C."/>
            <person name="Ramamoorthy G.K."/>
            <person name="Gryganskyi A."/>
            <person name="Culley D."/>
            <person name="Magnuson J.K."/>
            <person name="James T.Y."/>
            <person name="O'Malley M.A."/>
            <person name="Stajich J.E."/>
            <person name="Spatafora J.W."/>
            <person name="Visel A."/>
            <person name="Grigoriev I.V."/>
        </authorList>
    </citation>
    <scope>NUCLEOTIDE SEQUENCE [LARGE SCALE GENOMIC DNA]</scope>
    <source>
        <strain evidence="8 9">JEL800</strain>
    </source>
</reference>
<keyword evidence="9" id="KW-1185">Reference proteome</keyword>
<feature type="transmembrane region" description="Helical" evidence="7">
    <location>
        <begin position="90"/>
        <end position="108"/>
    </location>
</feature>
<keyword evidence="4 7" id="KW-1133">Transmembrane helix</keyword>
<evidence type="ECO:0000256" key="5">
    <source>
        <dbReference type="ARBA" id="ARBA00023136"/>
    </source>
</evidence>
<dbReference type="STRING" id="329046.A0A1Y2D001"/>